<dbReference type="Pfam" id="PF00646">
    <property type="entry name" value="F-box"/>
    <property type="match status" value="1"/>
</dbReference>
<dbReference type="InterPro" id="IPR036047">
    <property type="entry name" value="F-box-like_dom_sf"/>
</dbReference>
<gene>
    <name evidence="2" type="ORF">BDV38DRAFT_258236</name>
</gene>
<name>A0A5N6SFJ8_ASPPS</name>
<sequence>MSPSLGLGRSSRTFRAFVHKMRSPRESFFSARLCNLPLELLLKIGASLDCPALCSFRLACESLYDYTLPQFCMRLLSQTCP</sequence>
<protein>
    <recommendedName>
        <fullName evidence="1">F-box domain-containing protein</fullName>
    </recommendedName>
</protein>
<keyword evidence="3" id="KW-1185">Reference proteome</keyword>
<feature type="domain" description="F-box" evidence="1">
    <location>
        <begin position="33"/>
        <end position="65"/>
    </location>
</feature>
<evidence type="ECO:0000259" key="1">
    <source>
        <dbReference type="Pfam" id="PF00646"/>
    </source>
</evidence>
<evidence type="ECO:0000313" key="3">
    <source>
        <dbReference type="Proteomes" id="UP000325672"/>
    </source>
</evidence>
<dbReference type="SUPFAM" id="SSF81383">
    <property type="entry name" value="F-box domain"/>
    <property type="match status" value="1"/>
</dbReference>
<proteinExistence type="predicted"/>
<evidence type="ECO:0000313" key="2">
    <source>
        <dbReference type="EMBL" id="KAE8133498.1"/>
    </source>
</evidence>
<dbReference type="Proteomes" id="UP000325672">
    <property type="component" value="Unassembled WGS sequence"/>
</dbReference>
<dbReference type="GeneID" id="43639922"/>
<dbReference type="InterPro" id="IPR001810">
    <property type="entry name" value="F-box_dom"/>
</dbReference>
<accession>A0A5N6SFJ8</accession>
<organism evidence="2 3">
    <name type="scientific">Aspergillus pseudotamarii</name>
    <dbReference type="NCBI Taxonomy" id="132259"/>
    <lineage>
        <taxon>Eukaryota</taxon>
        <taxon>Fungi</taxon>
        <taxon>Dikarya</taxon>
        <taxon>Ascomycota</taxon>
        <taxon>Pezizomycotina</taxon>
        <taxon>Eurotiomycetes</taxon>
        <taxon>Eurotiomycetidae</taxon>
        <taxon>Eurotiales</taxon>
        <taxon>Aspergillaceae</taxon>
        <taxon>Aspergillus</taxon>
        <taxon>Aspergillus subgen. Circumdati</taxon>
    </lineage>
</organism>
<dbReference type="RefSeq" id="XP_031909561.1">
    <property type="nucleotide sequence ID" value="XM_032055712.1"/>
</dbReference>
<dbReference type="EMBL" id="ML743616">
    <property type="protein sequence ID" value="KAE8133498.1"/>
    <property type="molecule type" value="Genomic_DNA"/>
</dbReference>
<reference evidence="2 3" key="1">
    <citation type="submission" date="2019-04" db="EMBL/GenBank/DDBJ databases">
        <title>Friends and foes A comparative genomics study of 23 Aspergillus species from section Flavi.</title>
        <authorList>
            <consortium name="DOE Joint Genome Institute"/>
            <person name="Kjaerbolling I."/>
            <person name="Vesth T."/>
            <person name="Frisvad J.C."/>
            <person name="Nybo J.L."/>
            <person name="Theobald S."/>
            <person name="Kildgaard S."/>
            <person name="Isbrandt T."/>
            <person name="Kuo A."/>
            <person name="Sato A."/>
            <person name="Lyhne E.K."/>
            <person name="Kogle M.E."/>
            <person name="Wiebenga A."/>
            <person name="Kun R.S."/>
            <person name="Lubbers R.J."/>
            <person name="Makela M.R."/>
            <person name="Barry K."/>
            <person name="Chovatia M."/>
            <person name="Clum A."/>
            <person name="Daum C."/>
            <person name="Haridas S."/>
            <person name="He G."/>
            <person name="LaButti K."/>
            <person name="Lipzen A."/>
            <person name="Mondo S."/>
            <person name="Riley R."/>
            <person name="Salamov A."/>
            <person name="Simmons B.A."/>
            <person name="Magnuson J.K."/>
            <person name="Henrissat B."/>
            <person name="Mortensen U.H."/>
            <person name="Larsen T.O."/>
            <person name="Devries R.P."/>
            <person name="Grigoriev I.V."/>
            <person name="Machida M."/>
            <person name="Baker S.E."/>
            <person name="Andersen M.R."/>
        </authorList>
    </citation>
    <scope>NUCLEOTIDE SEQUENCE [LARGE SCALE GENOMIC DNA]</scope>
    <source>
        <strain evidence="2 3">CBS 117625</strain>
    </source>
</reference>
<dbReference type="AlphaFoldDB" id="A0A5N6SFJ8"/>